<feature type="region of interest" description="Disordered" evidence="1">
    <location>
        <begin position="1"/>
        <end position="25"/>
    </location>
</feature>
<evidence type="ECO:0000256" key="1">
    <source>
        <dbReference type="SAM" id="MobiDB-lite"/>
    </source>
</evidence>
<reference evidence="3 4" key="1">
    <citation type="submission" date="2017-11" db="EMBL/GenBank/DDBJ databases">
        <authorList>
            <person name="Han C.G."/>
        </authorList>
    </citation>
    <scope>NUCLEOTIDE SEQUENCE [LARGE SCALE GENOMIC DNA]</scope>
    <source>
        <strain evidence="3 4">A10</strain>
    </source>
</reference>
<sequence length="92" mass="10013">MDMRAQGNKNAAASQQAASTPSGCKSCERKGVAIYPLRVAAVPASLVNTGWHPAVPHQDVGLKGGEFKYALRTLREGYVYVLADKQVWYAYQ</sequence>
<dbReference type="InterPro" id="IPR046864">
    <property type="entry name" value="VasX_N"/>
</dbReference>
<evidence type="ECO:0000313" key="4">
    <source>
        <dbReference type="Proteomes" id="UP000234667"/>
    </source>
</evidence>
<protein>
    <recommendedName>
        <fullName evidence="2">Toxin VasX N-terminal region domain-containing protein</fullName>
    </recommendedName>
</protein>
<evidence type="ECO:0000259" key="2">
    <source>
        <dbReference type="Pfam" id="PF20249"/>
    </source>
</evidence>
<gene>
    <name evidence="3" type="ORF">CWN49_37180</name>
</gene>
<dbReference type="EMBL" id="PIDR01002289">
    <property type="protein sequence ID" value="PLO52500.1"/>
    <property type="molecule type" value="Genomic_DNA"/>
</dbReference>
<name>A0A2J5NFF9_9ENTR</name>
<organism evidence="3 4">
    <name type="scientific">Klebsiella michiganensis</name>
    <dbReference type="NCBI Taxonomy" id="1134687"/>
    <lineage>
        <taxon>Bacteria</taxon>
        <taxon>Pseudomonadati</taxon>
        <taxon>Pseudomonadota</taxon>
        <taxon>Gammaproteobacteria</taxon>
        <taxon>Enterobacterales</taxon>
        <taxon>Enterobacteriaceae</taxon>
        <taxon>Klebsiella/Raoultella group</taxon>
        <taxon>Klebsiella</taxon>
    </lineage>
</organism>
<comment type="caution">
    <text evidence="3">The sequence shown here is derived from an EMBL/GenBank/DDBJ whole genome shotgun (WGS) entry which is preliminary data.</text>
</comment>
<dbReference type="CDD" id="cd20707">
    <property type="entry name" value="MIX_III"/>
    <property type="match status" value="1"/>
</dbReference>
<proteinExistence type="predicted"/>
<dbReference type="Proteomes" id="UP000234667">
    <property type="component" value="Unassembled WGS sequence"/>
</dbReference>
<reference evidence="3 4" key="2">
    <citation type="submission" date="2018-01" db="EMBL/GenBank/DDBJ databases">
        <title>Genomic study of Klebsiella pneumoniae.</title>
        <authorList>
            <person name="Yang Y."/>
            <person name="Bicalho R."/>
        </authorList>
    </citation>
    <scope>NUCLEOTIDE SEQUENCE [LARGE SCALE GENOMIC DNA]</scope>
    <source>
        <strain evidence="3 4">A10</strain>
    </source>
</reference>
<evidence type="ECO:0000313" key="3">
    <source>
        <dbReference type="EMBL" id="PLO52500.1"/>
    </source>
</evidence>
<dbReference type="AlphaFoldDB" id="A0A2J5NFF9"/>
<dbReference type="Pfam" id="PF20249">
    <property type="entry name" value="VasX_N"/>
    <property type="match status" value="1"/>
</dbReference>
<feature type="domain" description="Toxin VasX N-terminal region" evidence="2">
    <location>
        <begin position="24"/>
        <end position="92"/>
    </location>
</feature>
<feature type="non-terminal residue" evidence="3">
    <location>
        <position position="92"/>
    </location>
</feature>
<accession>A0A2J5NFF9</accession>